<accession>A0A316FXJ9</accession>
<dbReference type="Gene3D" id="3.40.50.150">
    <property type="entry name" value="Vaccinia Virus protein VP39"/>
    <property type="match status" value="1"/>
</dbReference>
<dbReference type="GO" id="GO:0008171">
    <property type="term" value="F:O-methyltransferase activity"/>
    <property type="evidence" value="ECO:0007669"/>
    <property type="project" value="TreeGrafter"/>
</dbReference>
<dbReference type="InterPro" id="IPR006342">
    <property type="entry name" value="FkbM_mtfrase"/>
</dbReference>
<dbReference type="KEGG" id="salo:EF888_06175"/>
<dbReference type="AlphaFoldDB" id="A0A316FXJ9"/>
<evidence type="ECO:0000313" key="3">
    <source>
        <dbReference type="Proteomes" id="UP000245390"/>
    </source>
</evidence>
<dbReference type="EMBL" id="QGGV01000014">
    <property type="protein sequence ID" value="PWK53123.1"/>
    <property type="molecule type" value="Genomic_DNA"/>
</dbReference>
<evidence type="ECO:0000259" key="1">
    <source>
        <dbReference type="Pfam" id="PF05050"/>
    </source>
</evidence>
<protein>
    <submittedName>
        <fullName evidence="2">FkbM family methyltransferase</fullName>
    </submittedName>
</protein>
<dbReference type="PANTHER" id="PTHR36973:SF4">
    <property type="entry name" value="NODULATION PROTEIN"/>
    <property type="match status" value="1"/>
</dbReference>
<dbReference type="OrthoDB" id="4104638at2"/>
<dbReference type="InterPro" id="IPR029063">
    <property type="entry name" value="SAM-dependent_MTases_sf"/>
</dbReference>
<keyword evidence="2" id="KW-0808">Transferase</keyword>
<name>A0A316FXJ9_9RHOB</name>
<keyword evidence="3" id="KW-1185">Reference proteome</keyword>
<organism evidence="2 3">
    <name type="scientific">Silicimonas algicola</name>
    <dbReference type="NCBI Taxonomy" id="1826607"/>
    <lineage>
        <taxon>Bacteria</taxon>
        <taxon>Pseudomonadati</taxon>
        <taxon>Pseudomonadota</taxon>
        <taxon>Alphaproteobacteria</taxon>
        <taxon>Rhodobacterales</taxon>
        <taxon>Paracoccaceae</taxon>
    </lineage>
</organism>
<comment type="caution">
    <text evidence="2">The sequence shown here is derived from an EMBL/GenBank/DDBJ whole genome shotgun (WGS) entry which is preliminary data.</text>
</comment>
<sequence length="240" mass="27053">MTRFPFIPETIRQTLRKIELDMRDRMTPKHLRFLKTCRTLVHIGANTGQERHLYNRLGLDVLWIEPIPNVYEALVRNLADFPHQQAFQGLISAEDGHAVAFNVASNEGASSSMLEFGLHRDIWPEVGYIEQLALTTMRLDTAVKAAGWDTRRIDALLLDTQGAELLVLQGADRVLDTVKFILTEAADFEAYKDGATVADLEAFLVPQGFSLLRSFEFAEHPAGGKYYDVLFGRGRSPVNY</sequence>
<keyword evidence="2" id="KW-0489">Methyltransferase</keyword>
<dbReference type="NCBIfam" id="TIGR01444">
    <property type="entry name" value="fkbM_fam"/>
    <property type="match status" value="1"/>
</dbReference>
<dbReference type="PANTHER" id="PTHR36973">
    <property type="entry name" value="SLL1456 PROTEIN-RELATED"/>
    <property type="match status" value="1"/>
</dbReference>
<gene>
    <name evidence="2" type="ORF">C8D95_11425</name>
</gene>
<dbReference type="InterPro" id="IPR053188">
    <property type="entry name" value="FkbM_Methyltransferase"/>
</dbReference>
<dbReference type="SUPFAM" id="SSF53335">
    <property type="entry name" value="S-adenosyl-L-methionine-dependent methyltransferases"/>
    <property type="match status" value="1"/>
</dbReference>
<evidence type="ECO:0000313" key="2">
    <source>
        <dbReference type="EMBL" id="PWK53123.1"/>
    </source>
</evidence>
<reference evidence="2 3" key="1">
    <citation type="submission" date="2018-05" db="EMBL/GenBank/DDBJ databases">
        <title>Genomic Encyclopedia of Type Strains, Phase IV (KMG-IV): sequencing the most valuable type-strain genomes for metagenomic binning, comparative biology and taxonomic classification.</title>
        <authorList>
            <person name="Goeker M."/>
        </authorList>
    </citation>
    <scope>NUCLEOTIDE SEQUENCE [LARGE SCALE GENOMIC DNA]</scope>
    <source>
        <strain evidence="2 3">DSM 103371</strain>
    </source>
</reference>
<dbReference type="RefSeq" id="WP_109761087.1">
    <property type="nucleotide sequence ID" value="NZ_CP034588.1"/>
</dbReference>
<feature type="domain" description="Methyltransferase FkbM" evidence="1">
    <location>
        <begin position="42"/>
        <end position="210"/>
    </location>
</feature>
<dbReference type="GO" id="GO:0032259">
    <property type="term" value="P:methylation"/>
    <property type="evidence" value="ECO:0007669"/>
    <property type="project" value="UniProtKB-KW"/>
</dbReference>
<proteinExistence type="predicted"/>
<dbReference type="Pfam" id="PF05050">
    <property type="entry name" value="Methyltransf_21"/>
    <property type="match status" value="1"/>
</dbReference>
<dbReference type="Proteomes" id="UP000245390">
    <property type="component" value="Unassembled WGS sequence"/>
</dbReference>